<evidence type="ECO:0000313" key="1">
    <source>
        <dbReference type="EMBL" id="RNI33972.1"/>
    </source>
</evidence>
<dbReference type="RefSeq" id="WP_123121912.1">
    <property type="nucleotide sequence ID" value="NZ_RJJR01000015.1"/>
</dbReference>
<dbReference type="EMBL" id="RJJR01000015">
    <property type="protein sequence ID" value="RNI33972.1"/>
    <property type="molecule type" value="Genomic_DNA"/>
</dbReference>
<reference evidence="1 2" key="1">
    <citation type="submission" date="2018-11" db="EMBL/GenBank/DDBJ databases">
        <title>Draft genome sequence of Ferruginibacter sp. BO-59.</title>
        <authorList>
            <person name="Im W.T."/>
        </authorList>
    </citation>
    <scope>NUCLEOTIDE SEQUENCE [LARGE SCALE GENOMIC DNA]</scope>
    <source>
        <strain evidence="1 2">BO-59</strain>
    </source>
</reference>
<gene>
    <name evidence="1" type="ORF">EFY79_16820</name>
</gene>
<name>A0A3M9N825_9BACT</name>
<organism evidence="1 2">
    <name type="scientific">Hanamia caeni</name>
    <dbReference type="NCBI Taxonomy" id="2294116"/>
    <lineage>
        <taxon>Bacteria</taxon>
        <taxon>Pseudomonadati</taxon>
        <taxon>Bacteroidota</taxon>
        <taxon>Chitinophagia</taxon>
        <taxon>Chitinophagales</taxon>
        <taxon>Chitinophagaceae</taxon>
        <taxon>Hanamia</taxon>
    </lineage>
</organism>
<evidence type="ECO:0000313" key="2">
    <source>
        <dbReference type="Proteomes" id="UP000267223"/>
    </source>
</evidence>
<dbReference type="AlphaFoldDB" id="A0A3M9N825"/>
<comment type="caution">
    <text evidence="1">The sequence shown here is derived from an EMBL/GenBank/DDBJ whole genome shotgun (WGS) entry which is preliminary data.</text>
</comment>
<dbReference type="Proteomes" id="UP000267223">
    <property type="component" value="Unassembled WGS sequence"/>
</dbReference>
<proteinExistence type="predicted"/>
<protein>
    <submittedName>
        <fullName evidence="1">Uncharacterized protein</fullName>
    </submittedName>
</protein>
<sequence length="245" mass="29005">MKKRILPKKELELILLKDFISNKDLNLKVKAIIEGETPDFVIEESTKNISVELTRLIHADTIQKEAFQEKLVAIAQSLFKEKYDEELYVLVTFSGIPIKCSTGEIKIYADELFKIVEEIYLPNRNHEFHVSSKFNRHINSYIDRISISNDRDLENWQPFGAFRVNYIDINWIKEVIRGKEKNLHKYSHNFKENWLLLVANFGHESSAHRFDHLKPQQIETEFDNVYLYLYRDKEILQLKSLMSAI</sequence>
<dbReference type="OrthoDB" id="1431120at2"/>
<accession>A0A3M9N825</accession>
<keyword evidence="2" id="KW-1185">Reference proteome</keyword>